<dbReference type="EMBL" id="KN832970">
    <property type="protein sequence ID" value="KIM92057.1"/>
    <property type="molecule type" value="Genomic_DNA"/>
</dbReference>
<dbReference type="InParanoid" id="A0A0C3CQY0"/>
<dbReference type="Proteomes" id="UP000054166">
    <property type="component" value="Unassembled WGS sequence"/>
</dbReference>
<proteinExistence type="predicted"/>
<evidence type="ECO:0000313" key="3">
    <source>
        <dbReference type="Proteomes" id="UP000054166"/>
    </source>
</evidence>
<evidence type="ECO:0000256" key="1">
    <source>
        <dbReference type="SAM" id="MobiDB-lite"/>
    </source>
</evidence>
<organism evidence="2 3">
    <name type="scientific">Piloderma croceum (strain F 1598)</name>
    <dbReference type="NCBI Taxonomy" id="765440"/>
    <lineage>
        <taxon>Eukaryota</taxon>
        <taxon>Fungi</taxon>
        <taxon>Dikarya</taxon>
        <taxon>Basidiomycota</taxon>
        <taxon>Agaricomycotina</taxon>
        <taxon>Agaricomycetes</taxon>
        <taxon>Agaricomycetidae</taxon>
        <taxon>Atheliales</taxon>
        <taxon>Atheliaceae</taxon>
        <taxon>Piloderma</taxon>
    </lineage>
</organism>
<feature type="region of interest" description="Disordered" evidence="1">
    <location>
        <begin position="91"/>
        <end position="112"/>
    </location>
</feature>
<gene>
    <name evidence="2" type="ORF">PILCRDRAFT_810078</name>
</gene>
<dbReference type="HOGENOM" id="CLU_1603371_0_0_1"/>
<sequence length="166" mass="18392">MTQGGVEYIPTWLENQPSPPSDAYPVHHSGQVTVPSFEHSGIAQSHVQHPYNAAYERSHVPAWRELQYSGEFRRQEMDARVLRDDYVRTTSPVSVRGQGSQSSGSANSFSSGGATTGSFGWTGQDATGECEFCGRTELLSTLKDHWLGCKYRTAVQPSRQGVWMNH</sequence>
<reference evidence="3" key="2">
    <citation type="submission" date="2015-01" db="EMBL/GenBank/DDBJ databases">
        <title>Evolutionary Origins and Diversification of the Mycorrhizal Mutualists.</title>
        <authorList>
            <consortium name="DOE Joint Genome Institute"/>
            <consortium name="Mycorrhizal Genomics Consortium"/>
            <person name="Kohler A."/>
            <person name="Kuo A."/>
            <person name="Nagy L.G."/>
            <person name="Floudas D."/>
            <person name="Copeland A."/>
            <person name="Barry K.W."/>
            <person name="Cichocki N."/>
            <person name="Veneault-Fourrey C."/>
            <person name="LaButti K."/>
            <person name="Lindquist E.A."/>
            <person name="Lipzen A."/>
            <person name="Lundell T."/>
            <person name="Morin E."/>
            <person name="Murat C."/>
            <person name="Riley R."/>
            <person name="Ohm R."/>
            <person name="Sun H."/>
            <person name="Tunlid A."/>
            <person name="Henrissat B."/>
            <person name="Grigoriev I.V."/>
            <person name="Hibbett D.S."/>
            <person name="Martin F."/>
        </authorList>
    </citation>
    <scope>NUCLEOTIDE SEQUENCE [LARGE SCALE GENOMIC DNA]</scope>
    <source>
        <strain evidence="3">F 1598</strain>
    </source>
</reference>
<dbReference type="AlphaFoldDB" id="A0A0C3CQY0"/>
<feature type="compositionally biased region" description="Low complexity" evidence="1">
    <location>
        <begin position="97"/>
        <end position="112"/>
    </location>
</feature>
<accession>A0A0C3CQY0</accession>
<protein>
    <submittedName>
        <fullName evidence="2">Uncharacterized protein</fullName>
    </submittedName>
</protein>
<evidence type="ECO:0000313" key="2">
    <source>
        <dbReference type="EMBL" id="KIM92057.1"/>
    </source>
</evidence>
<name>A0A0C3CQY0_PILCF</name>
<reference evidence="2 3" key="1">
    <citation type="submission" date="2014-04" db="EMBL/GenBank/DDBJ databases">
        <authorList>
            <consortium name="DOE Joint Genome Institute"/>
            <person name="Kuo A."/>
            <person name="Tarkka M."/>
            <person name="Buscot F."/>
            <person name="Kohler A."/>
            <person name="Nagy L.G."/>
            <person name="Floudas D."/>
            <person name="Copeland A."/>
            <person name="Barry K.W."/>
            <person name="Cichocki N."/>
            <person name="Veneault-Fourrey C."/>
            <person name="LaButti K."/>
            <person name="Lindquist E.A."/>
            <person name="Lipzen A."/>
            <person name="Lundell T."/>
            <person name="Morin E."/>
            <person name="Murat C."/>
            <person name="Sun H."/>
            <person name="Tunlid A."/>
            <person name="Henrissat B."/>
            <person name="Grigoriev I.V."/>
            <person name="Hibbett D.S."/>
            <person name="Martin F."/>
            <person name="Nordberg H.P."/>
            <person name="Cantor M.N."/>
            <person name="Hua S.X."/>
        </authorList>
    </citation>
    <scope>NUCLEOTIDE SEQUENCE [LARGE SCALE GENOMIC DNA]</scope>
    <source>
        <strain evidence="2 3">F 1598</strain>
    </source>
</reference>
<keyword evidence="3" id="KW-1185">Reference proteome</keyword>